<reference evidence="1 2" key="1">
    <citation type="submission" date="2016-02" db="EMBL/GenBank/DDBJ databases">
        <title>Biosynthesis of antibiotic leucinostatins and their inhibition on Phytophthora in bio-control Purpureocillium lilacinum.</title>
        <authorList>
            <person name="Wang G."/>
            <person name="Liu Z."/>
            <person name="Lin R."/>
            <person name="Li E."/>
            <person name="Mao Z."/>
            <person name="Ling J."/>
            <person name="Yin W."/>
            <person name="Xie B."/>
        </authorList>
    </citation>
    <scope>NUCLEOTIDE SEQUENCE [LARGE SCALE GENOMIC DNA]</scope>
    <source>
        <strain evidence="1">PLFJ-1</strain>
    </source>
</reference>
<comment type="caution">
    <text evidence="1">The sequence shown here is derived from an EMBL/GenBank/DDBJ whole genome shotgun (WGS) entry which is preliminary data.</text>
</comment>
<protein>
    <submittedName>
        <fullName evidence="1">Uncharacterized protein</fullName>
    </submittedName>
</protein>
<proteinExistence type="predicted"/>
<organism evidence="1 2">
    <name type="scientific">Purpureocillium lilacinum</name>
    <name type="common">Paecilomyces lilacinus</name>
    <dbReference type="NCBI Taxonomy" id="33203"/>
    <lineage>
        <taxon>Eukaryota</taxon>
        <taxon>Fungi</taxon>
        <taxon>Dikarya</taxon>
        <taxon>Ascomycota</taxon>
        <taxon>Pezizomycotina</taxon>
        <taxon>Sordariomycetes</taxon>
        <taxon>Hypocreomycetidae</taxon>
        <taxon>Hypocreales</taxon>
        <taxon>Ophiocordycipitaceae</taxon>
        <taxon>Purpureocillium</taxon>
    </lineage>
</organism>
<name>A0A179HV14_PURLI</name>
<gene>
    <name evidence="1" type="ORF">VFPFJ_02450</name>
</gene>
<evidence type="ECO:0000313" key="1">
    <source>
        <dbReference type="EMBL" id="OAQ93289.1"/>
    </source>
</evidence>
<dbReference type="Proteomes" id="UP000078340">
    <property type="component" value="Unassembled WGS sequence"/>
</dbReference>
<dbReference type="EMBL" id="LSBI01000002">
    <property type="protein sequence ID" value="OAQ93289.1"/>
    <property type="molecule type" value="Genomic_DNA"/>
</dbReference>
<dbReference type="AlphaFoldDB" id="A0A179HV14"/>
<accession>A0A179HV14</accession>
<sequence>MSTCFSMRTVNSLGAAGELIGLPRMRRKAEPDGLAYARALLSGPGDGRQVHWSVRANAAPKGKGIRECMGRLDPGIGLRCVCPVEPFWFAMEDVGTSPSLGRLFMDLVLERDYI</sequence>
<evidence type="ECO:0000313" key="2">
    <source>
        <dbReference type="Proteomes" id="UP000078340"/>
    </source>
</evidence>